<protein>
    <recommendedName>
        <fullName evidence="3">Topoisomerase 1-associated factor 1</fullName>
    </recommendedName>
</protein>
<dbReference type="GeneID" id="70183089"/>
<dbReference type="InterPro" id="IPR006906">
    <property type="entry name" value="Timeless_N"/>
</dbReference>
<feature type="compositionally biased region" description="Low complexity" evidence="8">
    <location>
        <begin position="1036"/>
        <end position="1046"/>
    </location>
</feature>
<dbReference type="Proteomes" id="UP000756346">
    <property type="component" value="Unassembled WGS sequence"/>
</dbReference>
<evidence type="ECO:0000256" key="2">
    <source>
        <dbReference type="ARBA" id="ARBA00008174"/>
    </source>
</evidence>
<evidence type="ECO:0000313" key="11">
    <source>
        <dbReference type="Proteomes" id="UP000756346"/>
    </source>
</evidence>
<dbReference type="GO" id="GO:0000076">
    <property type="term" value="P:DNA replication checkpoint signaling"/>
    <property type="evidence" value="ECO:0007669"/>
    <property type="project" value="TreeGrafter"/>
</dbReference>
<dbReference type="PANTHER" id="PTHR22940:SF4">
    <property type="entry name" value="PROTEIN TIMELESS HOMOLOG"/>
    <property type="match status" value="1"/>
</dbReference>
<evidence type="ECO:0000256" key="5">
    <source>
        <dbReference type="ARBA" id="ARBA00023242"/>
    </source>
</evidence>
<comment type="caution">
    <text evidence="10">The sequence shown here is derived from an EMBL/GenBank/DDBJ whole genome shotgun (WGS) entry which is preliminary data.</text>
</comment>
<name>A0A9P8YB76_9PEZI</name>
<dbReference type="AlphaFoldDB" id="A0A9P8YB76"/>
<proteinExistence type="inferred from homology"/>
<feature type="compositionally biased region" description="Acidic residues" evidence="8">
    <location>
        <begin position="572"/>
        <end position="587"/>
    </location>
</feature>
<feature type="region of interest" description="Disordered" evidence="8">
    <location>
        <begin position="905"/>
        <end position="974"/>
    </location>
</feature>
<evidence type="ECO:0000256" key="3">
    <source>
        <dbReference type="ARBA" id="ARBA00021529"/>
    </source>
</evidence>
<dbReference type="EMBL" id="JAGTJQ010000004">
    <property type="protein sequence ID" value="KAH7032918.1"/>
    <property type="molecule type" value="Genomic_DNA"/>
</dbReference>
<sequence length="1230" mass="139890">MDESQDIVHPEVRAHINSLVSALGGFSTFEDGRYVLGDSALEVLRDLKKWIRFYDEKTNRMDVARCLYDANVLEGDLLHILASWPESATDNKFKSRAALACIEILVPMTWPLDRDVEIMTVNHHRHMPVLQLAQINYKRLIINFDAAQILHTAVRTALPSMALPRTERTPRDEGIIKLVLLFLRNIAMIAPPPNVKYDGDESQISRSALLDAFSYQDILLTILTLASNMGEDFNQECVIVMEIIFHLVKRVDVTKLFMEEKELSKTKANELASMMSKEAAMHRPYNRRAPSRHNRWGTMIWMDRGDGKMSVVSGQDALLDAATRQQKMDSAKVFRPPRRARKDEMEPRELGPPVSLNTRARTQLRGFVEDFLDSGFNPLFHLIRKRMEEQREYILEYHYRQFFYLISWFLEAERVRKKASKSSQPTQGESDVRSYNLVASVLNQETFVMLNRSMSDAIEGKRWHELSAAMRCFTQILLTVQDMSESGNEDDEEIADNILNRIFYEEETHDRVAQLARSYKDQDFEYLDACIELTHTYMRVLEAYSKQNTDLQIRSRRRVRKKKKAAKAAGEDGADDIAPDVEDDSENDGAHAERQTKERKFEFARFANRFVTQGVVDTFVSFTKFYHDLNESQLKRAHRYFYRVAFKQEMSVMLFRVDIIHMLYNMIKGPEPLDKGNSTYKEWEELVKQILRKCMRKIEDRPQLIIEMLFSKINATVHYLEFGHEKQTISTSQVKPAAELEFKTASERDKQIGIVVGTLLDKNLAHHIKWVKEQLSSALSERQAWEAADKAMASTETPSAAVEGVEEGTQPAESATKKEAPLFTVQPGDDARQTAVFKNGHLRLLMKLVGMERLAPLVDETLGSAWIIPGAVETDHLQDSLDYISQAEFEPPTFENGLLAEHQLRRKTAPRKKAAFDDEDDVLPDNDDDLLFPAGGPTARKSTAEEKEAKKQIIRRRRRRDSNAEEPTEEELAEKARIRREKEKEKARRFKSDIYVHASDDESDDERWAEFYANEEAIRKRQTNTVLGISNPTTAAASTTTTTTTADVGKKKRKATTVLSDDDDDDTNESLAEEDAMLASQDSQASSPRVRSNREKTKKSRRRQISDDEDDDNMSSSSPSETGETPLSSSDSARVGSVGSDGGAKRRRLMLEAAKAKLPETLSAHTAGVDEDDEHGEGTSSPAVLPPGDEDVAMRDEDDDEDVPVIPAAASKRRARTRAGFIVDDSSDDE</sequence>
<evidence type="ECO:0000259" key="9">
    <source>
        <dbReference type="Pfam" id="PF04821"/>
    </source>
</evidence>
<feature type="compositionally biased region" description="Acidic residues" evidence="8">
    <location>
        <begin position="917"/>
        <end position="930"/>
    </location>
</feature>
<feature type="region of interest" description="Disordered" evidence="8">
    <location>
        <begin position="1036"/>
        <end position="1230"/>
    </location>
</feature>
<gene>
    <name evidence="10" type="ORF">B0I36DRAFT_320343</name>
</gene>
<reference evidence="10" key="1">
    <citation type="journal article" date="2021" name="Nat. Commun.">
        <title>Genetic determinants of endophytism in the Arabidopsis root mycobiome.</title>
        <authorList>
            <person name="Mesny F."/>
            <person name="Miyauchi S."/>
            <person name="Thiergart T."/>
            <person name="Pickel B."/>
            <person name="Atanasova L."/>
            <person name="Karlsson M."/>
            <person name="Huettel B."/>
            <person name="Barry K.W."/>
            <person name="Haridas S."/>
            <person name="Chen C."/>
            <person name="Bauer D."/>
            <person name="Andreopoulos W."/>
            <person name="Pangilinan J."/>
            <person name="LaButti K."/>
            <person name="Riley R."/>
            <person name="Lipzen A."/>
            <person name="Clum A."/>
            <person name="Drula E."/>
            <person name="Henrissat B."/>
            <person name="Kohler A."/>
            <person name="Grigoriev I.V."/>
            <person name="Martin F.M."/>
            <person name="Hacquard S."/>
        </authorList>
    </citation>
    <scope>NUCLEOTIDE SEQUENCE</scope>
    <source>
        <strain evidence="10">MPI-CAGE-CH-0230</strain>
    </source>
</reference>
<keyword evidence="4" id="KW-0236">DNA replication inhibitor</keyword>
<feature type="compositionally biased region" description="Acidic residues" evidence="8">
    <location>
        <begin position="1060"/>
        <end position="1076"/>
    </location>
</feature>
<dbReference type="PANTHER" id="PTHR22940">
    <property type="entry name" value="TIMEOUT/TIMELESS-2"/>
    <property type="match status" value="1"/>
</dbReference>
<feature type="region of interest" description="Disordered" evidence="8">
    <location>
        <begin position="562"/>
        <end position="596"/>
    </location>
</feature>
<comment type="subcellular location">
    <subcellularLocation>
        <location evidence="1">Nucleus</location>
    </subcellularLocation>
</comment>
<dbReference type="Pfam" id="PF04821">
    <property type="entry name" value="TIMELESS"/>
    <property type="match status" value="1"/>
</dbReference>
<feature type="compositionally biased region" description="Basic and acidic residues" evidence="8">
    <location>
        <begin position="942"/>
        <end position="951"/>
    </location>
</feature>
<feature type="domain" description="Timeless N-terminal" evidence="9">
    <location>
        <begin position="33"/>
        <end position="302"/>
    </location>
</feature>
<dbReference type="OrthoDB" id="310853at2759"/>
<evidence type="ECO:0000256" key="7">
    <source>
        <dbReference type="ARBA" id="ARBA00023306"/>
    </source>
</evidence>
<dbReference type="GO" id="GO:0003677">
    <property type="term" value="F:DNA binding"/>
    <property type="evidence" value="ECO:0007669"/>
    <property type="project" value="TreeGrafter"/>
</dbReference>
<evidence type="ECO:0000256" key="8">
    <source>
        <dbReference type="SAM" id="MobiDB-lite"/>
    </source>
</evidence>
<evidence type="ECO:0000256" key="6">
    <source>
        <dbReference type="ARBA" id="ARBA00023254"/>
    </source>
</evidence>
<accession>A0A9P8YB76</accession>
<comment type="similarity">
    <text evidence="2">Belongs to the timeless family.</text>
</comment>
<feature type="compositionally biased region" description="Polar residues" evidence="8">
    <location>
        <begin position="1080"/>
        <end position="1090"/>
    </location>
</feature>
<dbReference type="GO" id="GO:0051321">
    <property type="term" value="P:meiotic cell cycle"/>
    <property type="evidence" value="ECO:0007669"/>
    <property type="project" value="UniProtKB-KW"/>
</dbReference>
<dbReference type="GO" id="GO:0043111">
    <property type="term" value="P:replication fork arrest"/>
    <property type="evidence" value="ECO:0007669"/>
    <property type="project" value="TreeGrafter"/>
</dbReference>
<evidence type="ECO:0000256" key="4">
    <source>
        <dbReference type="ARBA" id="ARBA00022880"/>
    </source>
</evidence>
<dbReference type="GO" id="GO:0006281">
    <property type="term" value="P:DNA repair"/>
    <property type="evidence" value="ECO:0007669"/>
    <property type="project" value="TreeGrafter"/>
</dbReference>
<feature type="compositionally biased region" description="Low complexity" evidence="8">
    <location>
        <begin position="1114"/>
        <end position="1130"/>
    </location>
</feature>
<dbReference type="InterPro" id="IPR044998">
    <property type="entry name" value="Timeless"/>
</dbReference>
<evidence type="ECO:0000256" key="1">
    <source>
        <dbReference type="ARBA" id="ARBA00004123"/>
    </source>
</evidence>
<keyword evidence="7" id="KW-0131">Cell cycle</keyword>
<keyword evidence="6" id="KW-0469">Meiosis</keyword>
<keyword evidence="11" id="KW-1185">Reference proteome</keyword>
<dbReference type="RefSeq" id="XP_046013750.1">
    <property type="nucleotide sequence ID" value="XM_046153543.1"/>
</dbReference>
<evidence type="ECO:0000313" key="10">
    <source>
        <dbReference type="EMBL" id="KAH7032918.1"/>
    </source>
</evidence>
<feature type="compositionally biased region" description="Acidic residues" evidence="8">
    <location>
        <begin position="1188"/>
        <end position="1203"/>
    </location>
</feature>
<dbReference type="GO" id="GO:0031298">
    <property type="term" value="C:replication fork protection complex"/>
    <property type="evidence" value="ECO:0007669"/>
    <property type="project" value="TreeGrafter"/>
</dbReference>
<organism evidence="10 11">
    <name type="scientific">Microdochium trichocladiopsis</name>
    <dbReference type="NCBI Taxonomy" id="1682393"/>
    <lineage>
        <taxon>Eukaryota</taxon>
        <taxon>Fungi</taxon>
        <taxon>Dikarya</taxon>
        <taxon>Ascomycota</taxon>
        <taxon>Pezizomycotina</taxon>
        <taxon>Sordariomycetes</taxon>
        <taxon>Xylariomycetidae</taxon>
        <taxon>Xylariales</taxon>
        <taxon>Microdochiaceae</taxon>
        <taxon>Microdochium</taxon>
    </lineage>
</organism>
<keyword evidence="5" id="KW-0539">Nucleus</keyword>